<dbReference type="SUPFAM" id="SSF55486">
    <property type="entry name" value="Metalloproteases ('zincins'), catalytic domain"/>
    <property type="match status" value="1"/>
</dbReference>
<dbReference type="InterPro" id="IPR018497">
    <property type="entry name" value="Peptidase_M13_C"/>
</dbReference>
<organism evidence="2 3">
    <name type="scientific">Candidula unifasciata</name>
    <dbReference type="NCBI Taxonomy" id="100452"/>
    <lineage>
        <taxon>Eukaryota</taxon>
        <taxon>Metazoa</taxon>
        <taxon>Spiralia</taxon>
        <taxon>Lophotrochozoa</taxon>
        <taxon>Mollusca</taxon>
        <taxon>Gastropoda</taxon>
        <taxon>Heterobranchia</taxon>
        <taxon>Euthyneura</taxon>
        <taxon>Panpulmonata</taxon>
        <taxon>Eupulmonata</taxon>
        <taxon>Stylommatophora</taxon>
        <taxon>Helicina</taxon>
        <taxon>Helicoidea</taxon>
        <taxon>Geomitridae</taxon>
        <taxon>Candidula</taxon>
    </lineage>
</organism>
<proteinExistence type="predicted"/>
<dbReference type="InterPro" id="IPR024079">
    <property type="entry name" value="MetalloPept_cat_dom_sf"/>
</dbReference>
<dbReference type="Proteomes" id="UP000678393">
    <property type="component" value="Unassembled WGS sequence"/>
</dbReference>
<dbReference type="Gene3D" id="3.40.390.10">
    <property type="entry name" value="Collagenase (Catalytic Domain)"/>
    <property type="match status" value="1"/>
</dbReference>
<evidence type="ECO:0000313" key="3">
    <source>
        <dbReference type="Proteomes" id="UP000678393"/>
    </source>
</evidence>
<dbReference type="AlphaFoldDB" id="A0A8S3ZD63"/>
<gene>
    <name evidence="2" type="ORF">CUNI_LOCUS12657</name>
</gene>
<dbReference type="EMBL" id="CAJHNH020002567">
    <property type="protein sequence ID" value="CAG5127099.1"/>
    <property type="molecule type" value="Genomic_DNA"/>
</dbReference>
<evidence type="ECO:0000259" key="1">
    <source>
        <dbReference type="Pfam" id="PF01431"/>
    </source>
</evidence>
<protein>
    <recommendedName>
        <fullName evidence="1">Peptidase M13 C-terminal domain-containing protein</fullName>
    </recommendedName>
</protein>
<feature type="non-terminal residue" evidence="2">
    <location>
        <position position="195"/>
    </location>
</feature>
<dbReference type="PRINTS" id="PR00786">
    <property type="entry name" value="NEPRILYSIN"/>
</dbReference>
<dbReference type="Pfam" id="PF01431">
    <property type="entry name" value="Peptidase_M13"/>
    <property type="match status" value="1"/>
</dbReference>
<sequence>VYAGILQPPLFSLIFPDYFNYAAIGSIIGHEIVHAFDKSGSLLDADGNPRNWWDDDDKAEYLNKTQCFIDQYSGFYLEEVNMTINGTLTVGETLADAVGLKMSYSAYKEEEKRKGRQPTLPGLDLNQDQLFFLSLAQVWCAKEAPLFVKYVVLYDNHPPGKFRLIGPLQNSEDFAKAYNCPRGSYMNPEKKCSMW</sequence>
<name>A0A8S3ZD63_9EUPU</name>
<dbReference type="GO" id="GO:0016485">
    <property type="term" value="P:protein processing"/>
    <property type="evidence" value="ECO:0007669"/>
    <property type="project" value="TreeGrafter"/>
</dbReference>
<feature type="domain" description="Peptidase M13 C-terminal" evidence="1">
    <location>
        <begin position="3"/>
        <end position="193"/>
    </location>
</feature>
<dbReference type="InterPro" id="IPR000718">
    <property type="entry name" value="Peptidase_M13"/>
</dbReference>
<evidence type="ECO:0000313" key="2">
    <source>
        <dbReference type="EMBL" id="CAG5127099.1"/>
    </source>
</evidence>
<dbReference type="PANTHER" id="PTHR11733">
    <property type="entry name" value="ZINC METALLOPROTEASE FAMILY M13 NEPRILYSIN-RELATED"/>
    <property type="match status" value="1"/>
</dbReference>
<dbReference type="OrthoDB" id="6475849at2759"/>
<comment type="caution">
    <text evidence="2">The sequence shown here is derived from an EMBL/GenBank/DDBJ whole genome shotgun (WGS) entry which is preliminary data.</text>
</comment>
<accession>A0A8S3ZD63</accession>
<keyword evidence="3" id="KW-1185">Reference proteome</keyword>
<reference evidence="2" key="1">
    <citation type="submission" date="2021-04" db="EMBL/GenBank/DDBJ databases">
        <authorList>
            <consortium name="Molecular Ecology Group"/>
        </authorList>
    </citation>
    <scope>NUCLEOTIDE SEQUENCE</scope>
</reference>
<dbReference type="PANTHER" id="PTHR11733:SF133">
    <property type="entry name" value="PHOSPHATE-REGULATING NEUTRAL ENDOPEPTIDASE PHEX"/>
    <property type="match status" value="1"/>
</dbReference>
<dbReference type="PROSITE" id="PS51885">
    <property type="entry name" value="NEPRILYSIN"/>
    <property type="match status" value="1"/>
</dbReference>
<dbReference type="GO" id="GO:0005886">
    <property type="term" value="C:plasma membrane"/>
    <property type="evidence" value="ECO:0007669"/>
    <property type="project" value="TreeGrafter"/>
</dbReference>
<dbReference type="GO" id="GO:0004222">
    <property type="term" value="F:metalloendopeptidase activity"/>
    <property type="evidence" value="ECO:0007669"/>
    <property type="project" value="InterPro"/>
</dbReference>
<dbReference type="CDD" id="cd08662">
    <property type="entry name" value="M13"/>
    <property type="match status" value="1"/>
</dbReference>